<feature type="chain" id="PRO_5041981130" evidence="2">
    <location>
        <begin position="21"/>
        <end position="578"/>
    </location>
</feature>
<dbReference type="Pfam" id="PF00144">
    <property type="entry name" value="Beta-lactamase"/>
    <property type="match status" value="1"/>
</dbReference>
<keyword evidence="5" id="KW-1185">Reference proteome</keyword>
<protein>
    <submittedName>
        <fullName evidence="4">Beta-lactamase/transpeptidase-like protein</fullName>
    </submittedName>
</protein>
<keyword evidence="2" id="KW-0732">Signal</keyword>
<dbReference type="InterPro" id="IPR012338">
    <property type="entry name" value="Beta-lactam/transpept-like"/>
</dbReference>
<evidence type="ECO:0000256" key="2">
    <source>
        <dbReference type="SAM" id="SignalP"/>
    </source>
</evidence>
<organism evidence="4 5">
    <name type="scientific">Lactarius akahatsu</name>
    <dbReference type="NCBI Taxonomy" id="416441"/>
    <lineage>
        <taxon>Eukaryota</taxon>
        <taxon>Fungi</taxon>
        <taxon>Dikarya</taxon>
        <taxon>Basidiomycota</taxon>
        <taxon>Agaricomycotina</taxon>
        <taxon>Agaricomycetes</taxon>
        <taxon>Russulales</taxon>
        <taxon>Russulaceae</taxon>
        <taxon>Lactarius</taxon>
    </lineage>
</organism>
<dbReference type="InterPro" id="IPR050491">
    <property type="entry name" value="AmpC-like"/>
</dbReference>
<dbReference type="PANTHER" id="PTHR46825:SF15">
    <property type="entry name" value="BETA-LACTAMASE-RELATED DOMAIN-CONTAINING PROTEIN"/>
    <property type="match status" value="1"/>
</dbReference>
<dbReference type="AlphaFoldDB" id="A0AAD4QI85"/>
<dbReference type="Gene3D" id="3.40.710.10">
    <property type="entry name" value="DD-peptidase/beta-lactamase superfamily"/>
    <property type="match status" value="1"/>
</dbReference>
<feature type="signal peptide" evidence="2">
    <location>
        <begin position="1"/>
        <end position="20"/>
    </location>
</feature>
<comment type="caution">
    <text evidence="4">The sequence shown here is derived from an EMBL/GenBank/DDBJ whole genome shotgun (WGS) entry which is preliminary data.</text>
</comment>
<sequence length="578" mass="63425">MKFHHLIAIATVASIAQATANQHTFDVLEPILTPDLTDIVQEIVDTHQIPGLALAIVRKNGHSEFGTWGKKSEDGSRVTEDTLFNIGSCSKAFVAASLGILIDEFAQGRNTTPLPTGLSTLSWQTKLADILSGDWELSDPWASKKANLIDILSHVSGMPRHDLAYKRNHSTLNVTRNLRNLRPSHELREKFSYNNQMYMVGAHVITALSGIQFTEFVKDRILRPLKMTESTYSINEAIQSGKASETWTPFGRRIPPWMEGRDIELMAGPGGLISNVKELASWVKLFLNNGVDVDTNATIIPRGAFETMTSAHQIFFGYPTELSATIVGYGLGWMRFSVAGHDSLYHGGSAPGVSADITIPILDDVGIVALASAYAKHSALREVTVTVLRKLALPLAGCADESMPANLSAHAWTQFQSAASSSRRAREEDPTTAHEIPRLDLTGTYEDAGYGTFTLCDASSRSDECRSVLDDFRLVDESSMDNPNTLFGSWPSVWTSHARFNPTKTTGRYLVDFGSLYPTGYGRNTTPFVDWLDRTPADFVVEDGVVRGFGLSGGEREGYGSMEENFEVWFSKRSISGA</sequence>
<dbReference type="PANTHER" id="PTHR46825">
    <property type="entry name" value="D-ALANYL-D-ALANINE-CARBOXYPEPTIDASE/ENDOPEPTIDASE AMPH"/>
    <property type="match status" value="1"/>
</dbReference>
<evidence type="ECO:0000256" key="1">
    <source>
        <dbReference type="ARBA" id="ARBA00038215"/>
    </source>
</evidence>
<feature type="domain" description="Beta-lactamase-related" evidence="3">
    <location>
        <begin position="37"/>
        <end position="372"/>
    </location>
</feature>
<dbReference type="SUPFAM" id="SSF56601">
    <property type="entry name" value="beta-lactamase/transpeptidase-like"/>
    <property type="match status" value="1"/>
</dbReference>
<dbReference type="InterPro" id="IPR001466">
    <property type="entry name" value="Beta-lactam-related"/>
</dbReference>
<gene>
    <name evidence="4" type="ORF">EDB92DRAFT_79535</name>
</gene>
<dbReference type="EMBL" id="JAKELL010000001">
    <property type="protein sequence ID" value="KAH9001587.1"/>
    <property type="molecule type" value="Genomic_DNA"/>
</dbReference>
<accession>A0AAD4QI85</accession>
<reference evidence="4" key="1">
    <citation type="submission" date="2022-01" db="EMBL/GenBank/DDBJ databases">
        <title>Comparative genomics reveals a dynamic genome evolution in the ectomycorrhizal milk-cap (Lactarius) mushrooms.</title>
        <authorList>
            <consortium name="DOE Joint Genome Institute"/>
            <person name="Lebreton A."/>
            <person name="Tang N."/>
            <person name="Kuo A."/>
            <person name="LaButti K."/>
            <person name="Drula E."/>
            <person name="Barry K."/>
            <person name="Clum A."/>
            <person name="Lipzen A."/>
            <person name="Mousain D."/>
            <person name="Ng V."/>
            <person name="Wang R."/>
            <person name="Wang X."/>
            <person name="Dai Y."/>
            <person name="Henrissat B."/>
            <person name="Grigoriev I.V."/>
            <person name="Guerin-Laguette A."/>
            <person name="Yu F."/>
            <person name="Martin F.M."/>
        </authorList>
    </citation>
    <scope>NUCLEOTIDE SEQUENCE</scope>
    <source>
        <strain evidence="4">QP</strain>
    </source>
</reference>
<evidence type="ECO:0000313" key="5">
    <source>
        <dbReference type="Proteomes" id="UP001201163"/>
    </source>
</evidence>
<evidence type="ECO:0000259" key="3">
    <source>
        <dbReference type="Pfam" id="PF00144"/>
    </source>
</evidence>
<name>A0AAD4QI85_9AGAM</name>
<evidence type="ECO:0000313" key="4">
    <source>
        <dbReference type="EMBL" id="KAH9001587.1"/>
    </source>
</evidence>
<comment type="similarity">
    <text evidence="1">Belongs to the peptidase S12 family.</text>
</comment>
<proteinExistence type="inferred from homology"/>
<dbReference type="Proteomes" id="UP001201163">
    <property type="component" value="Unassembled WGS sequence"/>
</dbReference>